<feature type="region of interest" description="Disordered" evidence="1">
    <location>
        <begin position="1"/>
        <end position="20"/>
    </location>
</feature>
<organism evidence="2 3">
    <name type="scientific">Amycolatopsis sulphurea</name>
    <dbReference type="NCBI Taxonomy" id="76022"/>
    <lineage>
        <taxon>Bacteria</taxon>
        <taxon>Bacillati</taxon>
        <taxon>Actinomycetota</taxon>
        <taxon>Actinomycetes</taxon>
        <taxon>Pseudonocardiales</taxon>
        <taxon>Pseudonocardiaceae</taxon>
        <taxon>Amycolatopsis</taxon>
    </lineage>
</organism>
<evidence type="ECO:0000313" key="3">
    <source>
        <dbReference type="Proteomes" id="UP000243542"/>
    </source>
</evidence>
<evidence type="ECO:0000256" key="1">
    <source>
        <dbReference type="SAM" id="MobiDB-lite"/>
    </source>
</evidence>
<dbReference type="Proteomes" id="UP000243542">
    <property type="component" value="Unassembled WGS sequence"/>
</dbReference>
<dbReference type="EMBL" id="PDJK01000001">
    <property type="protein sequence ID" value="PFG56670.1"/>
    <property type="molecule type" value="Genomic_DNA"/>
</dbReference>
<name>A0A2A9G1K0_9PSEU</name>
<accession>A0A2A9G1K0</accession>
<protein>
    <submittedName>
        <fullName evidence="2">Uncharacterized protein</fullName>
    </submittedName>
</protein>
<keyword evidence="3" id="KW-1185">Reference proteome</keyword>
<feature type="region of interest" description="Disordered" evidence="1">
    <location>
        <begin position="25"/>
        <end position="71"/>
    </location>
</feature>
<proteinExistence type="predicted"/>
<evidence type="ECO:0000313" key="2">
    <source>
        <dbReference type="EMBL" id="PFG56670.1"/>
    </source>
</evidence>
<gene>
    <name evidence="2" type="ORF">ATK36_0190</name>
</gene>
<dbReference type="AlphaFoldDB" id="A0A2A9G1K0"/>
<comment type="caution">
    <text evidence="2">The sequence shown here is derived from an EMBL/GenBank/DDBJ whole genome shotgun (WGS) entry which is preliminary data.</text>
</comment>
<reference evidence="2 3" key="1">
    <citation type="submission" date="2017-10" db="EMBL/GenBank/DDBJ databases">
        <title>Sequencing the genomes of 1000 actinobacteria strains.</title>
        <authorList>
            <person name="Klenk H.-P."/>
        </authorList>
    </citation>
    <scope>NUCLEOTIDE SEQUENCE [LARGE SCALE GENOMIC DNA]</scope>
    <source>
        <strain evidence="2 3">DSM 46092</strain>
    </source>
</reference>
<feature type="compositionally biased region" description="Low complexity" evidence="1">
    <location>
        <begin position="9"/>
        <end position="20"/>
    </location>
</feature>
<sequence>MKGPFTDSVKGPGKVGVEGPAQVRRAVKGPFTDSESVRGTFTDPKPVGQPRLPLLITGPRPTLPGPWTRSL</sequence>